<proteinExistence type="inferred from homology"/>
<evidence type="ECO:0000256" key="1">
    <source>
        <dbReference type="ARBA" id="ARBA00008568"/>
    </source>
</evidence>
<keyword evidence="4" id="KW-0812">Transmembrane</keyword>
<evidence type="ECO:0000256" key="3">
    <source>
        <dbReference type="ARBA" id="ARBA00064920"/>
    </source>
</evidence>
<dbReference type="InterPro" id="IPR024969">
    <property type="entry name" value="EIF3F/CSN6-like_C"/>
</dbReference>
<dbReference type="PROSITE" id="PS50249">
    <property type="entry name" value="MPN"/>
    <property type="match status" value="2"/>
</dbReference>
<evidence type="ECO:0000313" key="7">
    <source>
        <dbReference type="Proteomes" id="UP000886885"/>
    </source>
</evidence>
<evidence type="ECO:0000256" key="2">
    <source>
        <dbReference type="ARBA" id="ARBA00022942"/>
    </source>
</evidence>
<dbReference type="SMART" id="SM00232">
    <property type="entry name" value="JAB_MPN"/>
    <property type="match status" value="2"/>
</dbReference>
<feature type="domain" description="MPN" evidence="5">
    <location>
        <begin position="506"/>
        <end position="646"/>
    </location>
</feature>
<dbReference type="PANTHER" id="PTHR10540:SF7">
    <property type="entry name" value="26S PROTEASOME NON-ATPASE REGULATORY SUBUNIT 7"/>
    <property type="match status" value="1"/>
</dbReference>
<organism evidence="6 7">
    <name type="scientific">Populus tomentosa</name>
    <name type="common">Chinese white poplar</name>
    <dbReference type="NCBI Taxonomy" id="118781"/>
    <lineage>
        <taxon>Eukaryota</taxon>
        <taxon>Viridiplantae</taxon>
        <taxon>Streptophyta</taxon>
        <taxon>Embryophyta</taxon>
        <taxon>Tracheophyta</taxon>
        <taxon>Spermatophyta</taxon>
        <taxon>Magnoliopsida</taxon>
        <taxon>eudicotyledons</taxon>
        <taxon>Gunneridae</taxon>
        <taxon>Pentapetalae</taxon>
        <taxon>rosids</taxon>
        <taxon>fabids</taxon>
        <taxon>Malpighiales</taxon>
        <taxon>Salicaceae</taxon>
        <taxon>Saliceae</taxon>
        <taxon>Populus</taxon>
    </lineage>
</organism>
<dbReference type="GO" id="GO:0008237">
    <property type="term" value="F:metallopeptidase activity"/>
    <property type="evidence" value="ECO:0007669"/>
    <property type="project" value="InterPro"/>
</dbReference>
<dbReference type="GO" id="GO:0043161">
    <property type="term" value="P:proteasome-mediated ubiquitin-dependent protein catabolic process"/>
    <property type="evidence" value="ECO:0007669"/>
    <property type="project" value="TreeGrafter"/>
</dbReference>
<reference evidence="6" key="1">
    <citation type="journal article" date="2020" name="bioRxiv">
        <title>Hybrid origin of Populus tomentosa Carr. identified through genome sequencing and phylogenomic analysis.</title>
        <authorList>
            <person name="An X."/>
            <person name="Gao K."/>
            <person name="Chen Z."/>
            <person name="Li J."/>
            <person name="Yang X."/>
            <person name="Yang X."/>
            <person name="Zhou J."/>
            <person name="Guo T."/>
            <person name="Zhao T."/>
            <person name="Huang S."/>
            <person name="Miao D."/>
            <person name="Khan W.U."/>
            <person name="Rao P."/>
            <person name="Ye M."/>
            <person name="Lei B."/>
            <person name="Liao W."/>
            <person name="Wang J."/>
            <person name="Ji L."/>
            <person name="Li Y."/>
            <person name="Guo B."/>
            <person name="Mustafa N.S."/>
            <person name="Li S."/>
            <person name="Yun Q."/>
            <person name="Keller S.R."/>
            <person name="Mao J."/>
            <person name="Zhang R."/>
            <person name="Strauss S.H."/>
        </authorList>
    </citation>
    <scope>NUCLEOTIDE SEQUENCE</scope>
    <source>
        <strain evidence="6">GM15</strain>
        <tissue evidence="6">Leaf</tissue>
    </source>
</reference>
<dbReference type="FunFam" id="3.40.140.10:FF:000013">
    <property type="entry name" value="26S proteasome non-ATPase regulatory subunit 7"/>
    <property type="match status" value="2"/>
</dbReference>
<name>A0A8X8CIA2_POPTO</name>
<dbReference type="EMBL" id="JAAWWB010000016">
    <property type="protein sequence ID" value="KAG6763746.1"/>
    <property type="molecule type" value="Genomic_DNA"/>
</dbReference>
<dbReference type="Pfam" id="PF01398">
    <property type="entry name" value="JAB"/>
    <property type="match status" value="2"/>
</dbReference>
<dbReference type="InterPro" id="IPR000555">
    <property type="entry name" value="JAMM/MPN+_dom"/>
</dbReference>
<dbReference type="AlphaFoldDB" id="A0A8X8CIA2"/>
<evidence type="ECO:0000256" key="4">
    <source>
        <dbReference type="SAM" id="Phobius"/>
    </source>
</evidence>
<comment type="caution">
    <text evidence="6">The sequence shown here is derived from an EMBL/GenBank/DDBJ whole genome shotgun (WGS) entry which is preliminary data.</text>
</comment>
<dbReference type="CDD" id="cd08062">
    <property type="entry name" value="MPN_RPN7_8"/>
    <property type="match status" value="2"/>
</dbReference>
<dbReference type="PANTHER" id="PTHR10540">
    <property type="entry name" value="EUKARYOTIC TRANSLATION INITIATION FACTOR 3 SUBUNIT F-RELATED"/>
    <property type="match status" value="1"/>
</dbReference>
<gene>
    <name evidence="6" type="ORF">POTOM_031185</name>
</gene>
<dbReference type="InterPro" id="IPR033858">
    <property type="entry name" value="MPN_RPN7_8"/>
</dbReference>
<feature type="transmembrane region" description="Helical" evidence="4">
    <location>
        <begin position="395"/>
        <end position="412"/>
    </location>
</feature>
<keyword evidence="2" id="KW-0647">Proteasome</keyword>
<evidence type="ECO:0000259" key="5">
    <source>
        <dbReference type="PROSITE" id="PS50249"/>
    </source>
</evidence>
<evidence type="ECO:0000313" key="6">
    <source>
        <dbReference type="EMBL" id="KAG6763746.1"/>
    </source>
</evidence>
<keyword evidence="7" id="KW-1185">Reference proteome</keyword>
<feature type="domain" description="MPN" evidence="5">
    <location>
        <begin position="17"/>
        <end position="154"/>
    </location>
</feature>
<protein>
    <recommendedName>
        <fullName evidence="5">MPN domain-containing protein</fullName>
    </recommendedName>
</protein>
<accession>A0A8X8CIA2</accession>
<comment type="similarity">
    <text evidence="1">Belongs to the peptidase M67A family.</text>
</comment>
<dbReference type="OrthoDB" id="10256771at2759"/>
<dbReference type="GO" id="GO:0005838">
    <property type="term" value="C:proteasome regulatory particle"/>
    <property type="evidence" value="ECO:0007669"/>
    <property type="project" value="InterPro"/>
</dbReference>
<dbReference type="GO" id="GO:0048731">
    <property type="term" value="P:system development"/>
    <property type="evidence" value="ECO:0007669"/>
    <property type="project" value="UniProtKB-ARBA"/>
</dbReference>
<keyword evidence="4" id="KW-0472">Membrane</keyword>
<keyword evidence="4" id="KW-1133">Transmembrane helix</keyword>
<dbReference type="InterPro" id="IPR037518">
    <property type="entry name" value="MPN"/>
</dbReference>
<dbReference type="Proteomes" id="UP000886885">
    <property type="component" value="Chromosome 8D"/>
</dbReference>
<comment type="subunit">
    <text evidence="3">Component of the 19S regulatory particle (RP/PA700) lid subcomplex of the 26S proteasome. The 26S proteasome is composed of a core protease (CP), known as the 20S proteasome, capped at one or both ends by the 19S regulatory particle (RP/PA700). The RP/PA700 complex is composed of at least 17 different subunits in two subcomplexes, the base and the lid, which form the portions proximal and distal to the 20S proteolytic core, respectively.</text>
</comment>
<sequence length="802" mass="90615">MDVIKTQQISAKPIEKVIVHPLVLLSIVDNYNRVAKDTRKRVVGVLLGSSFKGTVDVTNSYAVPFEEDDKDPSIWFLDHNYHESMFSMFKRINAKEHVVGWYSTGPKLRENDLKIHGLFNDYVPNPVLVIIDVQPEELGIPTKAYYAVEEVKENATQKSQKVFVHVPSEIAAHDVEEIGVEHLLRDVKDTTISTLATEVTGKLAALKGLDARLKEIRGYLDLVIEGKLPLNHEILYHLQSNVDTITVPLNRSKWNHLKENVARIGNFVPLRKLIDDVFNLLPNLNVADLIKAFAVKTNDMMLVIYLSSLIRSVIALHNLISNKMLNKEHEKAEDSKPIVCSFCRTLEVDHPSDGKTIWKCAQNQLNTCTEFGYNKLATAHAIQQKTSLLKDSVPWFYSVFFIVIGLNSLFLLRIHYRLIHGMYHSSPSPELRSPVYTRDTAANVSFLFSAAEKSSIRSIRLHSKAISDGTGTVKASSFGNFQPSSRQTSQYEQARTSKLKFGNRRVVSESELSRVIWSIVDNYNRVAKDTRKRVVGVLLGSSFKGTVDATNSYAVPFEEDDKDPRIWFLDHNYHESMFSMFKRINAKEHVVGWYSTGPKLRENDLEIHGLFNDYVPNPVLVIIDVQPEELGIPTKAYYAVEEVKENATQKSQKVFVHVQSEIAAHEVEEIGVEHLLRDVKDTTISTLATEVTGKLAALKGLDARLKEIRGYLDLVIEEKLPLNHEILYHLQDVFNLLPNLNVADLIKAFAVKTNDMMLVIYLSSLIRSVIALHNLINNKMLNKEHEKAEDSKPVALPPVAGS</sequence>
<dbReference type="Pfam" id="PF13012">
    <property type="entry name" value="MitMem_reg"/>
    <property type="match status" value="3"/>
</dbReference>